<sequence length="343" mass="37872">MSDLKIRTMEEFAAVSGISRPTLSKYFNDPASVRKSTRARIEAAIERFGYRPNIYALNQNRKQTRNIGILVPYLADPFFAEMARHVEAVVIAAGYRPILLSSHGDPAQELENLDSLRDIRPAGVLLAPLGRRSDAERVRAFCEEVTTVLFDCSVEGAGEAFVGSDNDQSVGLIVDRLCDTGEPPAFFEMRDPSNPNALKRREAYARAMTRRGLEPMYVRAEGTGWDFEEIGFRGGLEAIARRRLPTDTVLCSNDRLAIGFLAAAYEKGLRVGRGPGCALRVAGHDDHPFARYTCPRLTTVAQDYEAIARKSAETLLSLIRDDSRAASREVALFGGRLVERASA</sequence>
<dbReference type="Pfam" id="PF00356">
    <property type="entry name" value="LacI"/>
    <property type="match status" value="1"/>
</dbReference>
<evidence type="ECO:0000256" key="2">
    <source>
        <dbReference type="ARBA" id="ARBA00023125"/>
    </source>
</evidence>
<evidence type="ECO:0000259" key="4">
    <source>
        <dbReference type="PROSITE" id="PS50932"/>
    </source>
</evidence>
<evidence type="ECO:0000313" key="5">
    <source>
        <dbReference type="EMBL" id="SHN68346.1"/>
    </source>
</evidence>
<organism evidence="5 6">
    <name type="scientific">Oceanicella actignis</name>
    <dbReference type="NCBI Taxonomy" id="1189325"/>
    <lineage>
        <taxon>Bacteria</taxon>
        <taxon>Pseudomonadati</taxon>
        <taxon>Pseudomonadota</taxon>
        <taxon>Alphaproteobacteria</taxon>
        <taxon>Rhodobacterales</taxon>
        <taxon>Paracoccaceae</taxon>
        <taxon>Oceanicella</taxon>
    </lineage>
</organism>
<protein>
    <submittedName>
        <fullName evidence="5">DNA-binding transcriptional regulator, LacI/PurR family</fullName>
    </submittedName>
</protein>
<proteinExistence type="predicted"/>
<reference evidence="5 6" key="1">
    <citation type="submission" date="2016-12" db="EMBL/GenBank/DDBJ databases">
        <authorList>
            <person name="Song W.-J."/>
            <person name="Kurnit D.M."/>
        </authorList>
    </citation>
    <scope>NUCLEOTIDE SEQUENCE [LARGE SCALE GENOMIC DNA]</scope>
    <source>
        <strain evidence="5 6">CGMCC 1.10808</strain>
    </source>
</reference>
<dbReference type="InterPro" id="IPR000843">
    <property type="entry name" value="HTH_LacI"/>
</dbReference>
<evidence type="ECO:0000313" key="6">
    <source>
        <dbReference type="Proteomes" id="UP000184066"/>
    </source>
</evidence>
<dbReference type="PANTHER" id="PTHR30146:SF109">
    <property type="entry name" value="HTH-TYPE TRANSCRIPTIONAL REGULATOR GALS"/>
    <property type="match status" value="1"/>
</dbReference>
<dbReference type="EMBL" id="FRDL01000005">
    <property type="protein sequence ID" value="SHN68346.1"/>
    <property type="molecule type" value="Genomic_DNA"/>
</dbReference>
<dbReference type="Proteomes" id="UP000184066">
    <property type="component" value="Unassembled WGS sequence"/>
</dbReference>
<accession>A0A1M7TCD5</accession>
<dbReference type="OrthoDB" id="9805705at2"/>
<dbReference type="Gene3D" id="3.40.50.2300">
    <property type="match status" value="2"/>
</dbReference>
<dbReference type="SUPFAM" id="SSF47413">
    <property type="entry name" value="lambda repressor-like DNA-binding domains"/>
    <property type="match status" value="1"/>
</dbReference>
<dbReference type="GO" id="GO:0000976">
    <property type="term" value="F:transcription cis-regulatory region binding"/>
    <property type="evidence" value="ECO:0007669"/>
    <property type="project" value="TreeGrafter"/>
</dbReference>
<dbReference type="STRING" id="1189325.SAMN04488119_105218"/>
<dbReference type="InterPro" id="IPR046335">
    <property type="entry name" value="LacI/GalR-like_sensor"/>
</dbReference>
<dbReference type="PROSITE" id="PS50932">
    <property type="entry name" value="HTH_LACI_2"/>
    <property type="match status" value="1"/>
</dbReference>
<evidence type="ECO:0000256" key="3">
    <source>
        <dbReference type="ARBA" id="ARBA00023163"/>
    </source>
</evidence>
<keyword evidence="6" id="KW-1185">Reference proteome</keyword>
<dbReference type="AlphaFoldDB" id="A0A1M7TCD5"/>
<dbReference type="Gene3D" id="1.10.260.40">
    <property type="entry name" value="lambda repressor-like DNA-binding domains"/>
    <property type="match status" value="1"/>
</dbReference>
<name>A0A1M7TCD5_9RHOB</name>
<dbReference type="InterPro" id="IPR010982">
    <property type="entry name" value="Lambda_DNA-bd_dom_sf"/>
</dbReference>
<dbReference type="SUPFAM" id="SSF53822">
    <property type="entry name" value="Periplasmic binding protein-like I"/>
    <property type="match status" value="1"/>
</dbReference>
<keyword evidence="1" id="KW-0805">Transcription regulation</keyword>
<dbReference type="RefSeq" id="WP_072747403.1">
    <property type="nucleotide sequence ID" value="NZ_FOHL01000005.1"/>
</dbReference>
<dbReference type="SMART" id="SM00354">
    <property type="entry name" value="HTH_LACI"/>
    <property type="match status" value="1"/>
</dbReference>
<keyword evidence="2 5" id="KW-0238">DNA-binding</keyword>
<gene>
    <name evidence="5" type="ORF">SAMN05216200_105216</name>
</gene>
<keyword evidence="3" id="KW-0804">Transcription</keyword>
<dbReference type="Pfam" id="PF13377">
    <property type="entry name" value="Peripla_BP_3"/>
    <property type="match status" value="1"/>
</dbReference>
<dbReference type="InterPro" id="IPR028082">
    <property type="entry name" value="Peripla_BP_I"/>
</dbReference>
<dbReference type="GO" id="GO:0003700">
    <property type="term" value="F:DNA-binding transcription factor activity"/>
    <property type="evidence" value="ECO:0007669"/>
    <property type="project" value="TreeGrafter"/>
</dbReference>
<dbReference type="CDD" id="cd06267">
    <property type="entry name" value="PBP1_LacI_sugar_binding-like"/>
    <property type="match status" value="1"/>
</dbReference>
<dbReference type="CDD" id="cd01392">
    <property type="entry name" value="HTH_LacI"/>
    <property type="match status" value="1"/>
</dbReference>
<feature type="domain" description="HTH lacI-type" evidence="4">
    <location>
        <begin position="7"/>
        <end position="59"/>
    </location>
</feature>
<evidence type="ECO:0000256" key="1">
    <source>
        <dbReference type="ARBA" id="ARBA00023015"/>
    </source>
</evidence>
<dbReference type="PANTHER" id="PTHR30146">
    <property type="entry name" value="LACI-RELATED TRANSCRIPTIONAL REPRESSOR"/>
    <property type="match status" value="1"/>
</dbReference>